<dbReference type="EMBL" id="BGPR01010796">
    <property type="protein sequence ID" value="GBN48049.1"/>
    <property type="molecule type" value="Genomic_DNA"/>
</dbReference>
<name>A0A4Y2PAF0_ARAVE</name>
<sequence length="121" mass="13219">MSGDESVGDSLPTSSPDGTYTFAGPSDVDVEGHRCAEDRNFEFPIGRKSSCRRADFVVNYRNHTGKKPYACDMCKKKCATLDFNLRYNNGKHSDLISVGSLLNPLQPSDFADGSTSSSEKI</sequence>
<accession>A0A4Y2PAF0</accession>
<reference evidence="2 3" key="1">
    <citation type="journal article" date="2019" name="Sci. Rep.">
        <title>Orb-weaving spider Araneus ventricosus genome elucidates the spidroin gene catalogue.</title>
        <authorList>
            <person name="Kono N."/>
            <person name="Nakamura H."/>
            <person name="Ohtoshi R."/>
            <person name="Moran D.A.P."/>
            <person name="Shinohara A."/>
            <person name="Yoshida Y."/>
            <person name="Fujiwara M."/>
            <person name="Mori M."/>
            <person name="Tomita M."/>
            <person name="Arakawa K."/>
        </authorList>
    </citation>
    <scope>NUCLEOTIDE SEQUENCE [LARGE SCALE GENOMIC DNA]</scope>
</reference>
<evidence type="ECO:0008006" key="4">
    <source>
        <dbReference type="Google" id="ProtNLM"/>
    </source>
</evidence>
<dbReference type="SUPFAM" id="SSF57667">
    <property type="entry name" value="beta-beta-alpha zinc fingers"/>
    <property type="match status" value="1"/>
</dbReference>
<keyword evidence="3" id="KW-1185">Reference proteome</keyword>
<dbReference type="Proteomes" id="UP000499080">
    <property type="component" value="Unassembled WGS sequence"/>
</dbReference>
<feature type="region of interest" description="Disordered" evidence="1">
    <location>
        <begin position="1"/>
        <end position="27"/>
    </location>
</feature>
<evidence type="ECO:0000313" key="3">
    <source>
        <dbReference type="Proteomes" id="UP000499080"/>
    </source>
</evidence>
<evidence type="ECO:0000313" key="2">
    <source>
        <dbReference type="EMBL" id="GBN48049.1"/>
    </source>
</evidence>
<gene>
    <name evidence="2" type="ORF">AVEN_233072_1</name>
</gene>
<protein>
    <recommendedName>
        <fullName evidence="4">C2H2-type domain-containing protein</fullName>
    </recommendedName>
</protein>
<dbReference type="Gene3D" id="3.30.160.60">
    <property type="entry name" value="Classic Zinc Finger"/>
    <property type="match status" value="1"/>
</dbReference>
<evidence type="ECO:0000256" key="1">
    <source>
        <dbReference type="SAM" id="MobiDB-lite"/>
    </source>
</evidence>
<proteinExistence type="predicted"/>
<dbReference type="InterPro" id="IPR036236">
    <property type="entry name" value="Znf_C2H2_sf"/>
</dbReference>
<comment type="caution">
    <text evidence="2">The sequence shown here is derived from an EMBL/GenBank/DDBJ whole genome shotgun (WGS) entry which is preliminary data.</text>
</comment>
<organism evidence="2 3">
    <name type="scientific">Araneus ventricosus</name>
    <name type="common">Orbweaver spider</name>
    <name type="synonym">Epeira ventricosa</name>
    <dbReference type="NCBI Taxonomy" id="182803"/>
    <lineage>
        <taxon>Eukaryota</taxon>
        <taxon>Metazoa</taxon>
        <taxon>Ecdysozoa</taxon>
        <taxon>Arthropoda</taxon>
        <taxon>Chelicerata</taxon>
        <taxon>Arachnida</taxon>
        <taxon>Araneae</taxon>
        <taxon>Araneomorphae</taxon>
        <taxon>Entelegynae</taxon>
        <taxon>Araneoidea</taxon>
        <taxon>Araneidae</taxon>
        <taxon>Araneus</taxon>
    </lineage>
</organism>
<dbReference type="AlphaFoldDB" id="A0A4Y2PAF0"/>